<evidence type="ECO:0008006" key="4">
    <source>
        <dbReference type="Google" id="ProtNLM"/>
    </source>
</evidence>
<keyword evidence="1" id="KW-1133">Transmembrane helix</keyword>
<feature type="transmembrane region" description="Helical" evidence="1">
    <location>
        <begin position="297"/>
        <end position="315"/>
    </location>
</feature>
<dbReference type="EMBL" id="LT838272">
    <property type="protein sequence ID" value="SMB96519.1"/>
    <property type="molecule type" value="Genomic_DNA"/>
</dbReference>
<reference evidence="2 3" key="1">
    <citation type="submission" date="2017-04" db="EMBL/GenBank/DDBJ databases">
        <authorList>
            <person name="Afonso C.L."/>
            <person name="Miller P.J."/>
            <person name="Scott M.A."/>
            <person name="Spackman E."/>
            <person name="Goraichik I."/>
            <person name="Dimitrov K.M."/>
            <person name="Suarez D.L."/>
            <person name="Swayne D.E."/>
        </authorList>
    </citation>
    <scope>NUCLEOTIDE SEQUENCE [LARGE SCALE GENOMIC DNA]</scope>
    <source>
        <strain evidence="2 3">ToBE</strain>
    </source>
</reference>
<evidence type="ECO:0000313" key="3">
    <source>
        <dbReference type="Proteomes" id="UP000192569"/>
    </source>
</evidence>
<proteinExistence type="predicted"/>
<feature type="transmembrane region" description="Helical" evidence="1">
    <location>
        <begin position="12"/>
        <end position="31"/>
    </location>
</feature>
<name>A0A1W1VT39_9FIRM</name>
<organism evidence="2 3">
    <name type="scientific">Thermanaeromonas toyohensis ToBE</name>
    <dbReference type="NCBI Taxonomy" id="698762"/>
    <lineage>
        <taxon>Bacteria</taxon>
        <taxon>Bacillati</taxon>
        <taxon>Bacillota</taxon>
        <taxon>Clostridia</taxon>
        <taxon>Neomoorellales</taxon>
        <taxon>Neomoorellaceae</taxon>
        <taxon>Thermanaeromonas</taxon>
    </lineage>
</organism>
<dbReference type="AlphaFoldDB" id="A0A1W1VT39"/>
<keyword evidence="1" id="KW-0812">Transmembrane</keyword>
<gene>
    <name evidence="2" type="ORF">SAMN00808754_1524</name>
</gene>
<keyword evidence="3" id="KW-1185">Reference proteome</keyword>
<feature type="transmembrane region" description="Helical" evidence="1">
    <location>
        <begin position="87"/>
        <end position="105"/>
    </location>
</feature>
<evidence type="ECO:0000256" key="1">
    <source>
        <dbReference type="SAM" id="Phobius"/>
    </source>
</evidence>
<feature type="transmembrane region" description="Helical" evidence="1">
    <location>
        <begin position="322"/>
        <end position="342"/>
    </location>
</feature>
<accession>A0A1W1VT39</accession>
<dbReference type="RefSeq" id="WP_084665141.1">
    <property type="nucleotide sequence ID" value="NZ_LT838272.1"/>
</dbReference>
<protein>
    <recommendedName>
        <fullName evidence="4">Dolichyl-phosphate-mannose-protein mannosyltransferase</fullName>
    </recommendedName>
</protein>
<sequence>MSGRVLGSNRLQGIGAVLAGALFAGVCQMWTADPDVFWHLKVGEWIVRNRSVPVSDVYSWTAYGQPWTAHEWLWEALMYTLYCKSGFWGLWLLVLVSAVTCGLVLRGALVGRVESPAVASLAGSFAPLLLVVWLKPWPQAGVYILFSVYLLLSFREAWGKKEIVRVFFLAIIWSNVHSSAVMLPLLLLAEAVWWRFIGESVKARKLVWAFLGASAGTLLNPHGLALWGYAVREGLLSGEYRKHIAEWMPFFFGDYVLAGAFLACVFVLFIGVAQGKANTLAFWRAAGFWVMALRSRIYMPYAVLSTMAFAGVLEVRVREQLLRIVVALLVAWSVFVVVARGVPSSLEQVAEKGRFPVAAAEFVKARGYQRIFNDYAWGGYLIFKEIPVYIDGRADLYRYKRIFSTYMQLPDTEEVGRCIVETGAEAALVIRGSFVDRVLEESRYWKRIYWDEVAVVYEPVPAIRSD</sequence>
<dbReference type="OrthoDB" id="9786218at2"/>
<feature type="transmembrane region" description="Helical" evidence="1">
    <location>
        <begin position="250"/>
        <end position="273"/>
    </location>
</feature>
<feature type="transmembrane region" description="Helical" evidence="1">
    <location>
        <begin position="117"/>
        <end position="134"/>
    </location>
</feature>
<dbReference type="STRING" id="698762.SAMN00808754_1524"/>
<keyword evidence="1" id="KW-0472">Membrane</keyword>
<feature type="transmembrane region" description="Helical" evidence="1">
    <location>
        <begin position="140"/>
        <end position="158"/>
    </location>
</feature>
<feature type="transmembrane region" description="Helical" evidence="1">
    <location>
        <begin position="170"/>
        <end position="194"/>
    </location>
</feature>
<feature type="transmembrane region" description="Helical" evidence="1">
    <location>
        <begin position="206"/>
        <end position="229"/>
    </location>
</feature>
<evidence type="ECO:0000313" key="2">
    <source>
        <dbReference type="EMBL" id="SMB96519.1"/>
    </source>
</evidence>
<dbReference type="Proteomes" id="UP000192569">
    <property type="component" value="Chromosome I"/>
</dbReference>